<protein>
    <recommendedName>
        <fullName evidence="3">nicotinate-nucleotide diphosphorylase (carboxylating)</fullName>
        <ecNumber evidence="3">2.4.2.19</ecNumber>
    </recommendedName>
</protein>
<evidence type="ECO:0000256" key="3">
    <source>
        <dbReference type="ARBA" id="ARBA00011944"/>
    </source>
</evidence>
<keyword evidence="4" id="KW-0662">Pyridine nucleotide biosynthesis</keyword>
<dbReference type="Proteomes" id="UP000053110">
    <property type="component" value="Unassembled WGS sequence"/>
</dbReference>
<comment type="pathway">
    <text evidence="1">Cofactor biosynthesis; NAD(+) biosynthesis; nicotinate D-ribonucleotide from quinolinate: step 1/1.</text>
</comment>
<dbReference type="InterPro" id="IPR002638">
    <property type="entry name" value="Quinolinate_PRibosylTrfase_C"/>
</dbReference>
<evidence type="ECO:0000256" key="2">
    <source>
        <dbReference type="ARBA" id="ARBA00009400"/>
    </source>
</evidence>
<dbReference type="Pfam" id="PF02749">
    <property type="entry name" value="QRPTase_N"/>
    <property type="match status" value="1"/>
</dbReference>
<reference evidence="10" key="3">
    <citation type="submission" date="2018-07" db="EMBL/GenBank/DDBJ databases">
        <authorList>
            <person name="Quirk P.G."/>
            <person name="Krulwich T.A."/>
        </authorList>
    </citation>
    <scope>NUCLEOTIDE SEQUENCE</scope>
    <source>
        <strain evidence="10">96224</strain>
    </source>
</reference>
<dbReference type="SUPFAM" id="SSF54675">
    <property type="entry name" value="Nicotinate/Quinolinate PRTase N-terminal domain-like"/>
    <property type="match status" value="1"/>
</dbReference>
<dbReference type="GO" id="GO:0009435">
    <property type="term" value="P:NAD+ biosynthetic process"/>
    <property type="evidence" value="ECO:0007669"/>
    <property type="project" value="UniProtKB-UniPathway"/>
</dbReference>
<dbReference type="InterPro" id="IPR022412">
    <property type="entry name" value="Quinolinate_PRibosylTrfase_N"/>
</dbReference>
<dbReference type="Gene3D" id="3.20.20.70">
    <property type="entry name" value="Aldolase class I"/>
    <property type="match status" value="1"/>
</dbReference>
<accession>A0A061HIV9</accession>
<comment type="similarity">
    <text evidence="2">Belongs to the NadC/ModD family.</text>
</comment>
<dbReference type="Pfam" id="PF01729">
    <property type="entry name" value="QRPTase_C"/>
    <property type="match status" value="1"/>
</dbReference>
<evidence type="ECO:0000256" key="6">
    <source>
        <dbReference type="ARBA" id="ARBA00022679"/>
    </source>
</evidence>
<dbReference type="OrthoDB" id="10067394at2759"/>
<dbReference type="GO" id="GO:0005737">
    <property type="term" value="C:cytoplasm"/>
    <property type="evidence" value="ECO:0007669"/>
    <property type="project" value="TreeGrafter"/>
</dbReference>
<evidence type="ECO:0000256" key="4">
    <source>
        <dbReference type="ARBA" id="ARBA00022642"/>
    </source>
</evidence>
<dbReference type="GO" id="GO:0034213">
    <property type="term" value="P:quinolinate catabolic process"/>
    <property type="evidence" value="ECO:0007669"/>
    <property type="project" value="TreeGrafter"/>
</dbReference>
<feature type="non-terminal residue" evidence="10">
    <location>
        <position position="334"/>
    </location>
</feature>
<keyword evidence="6" id="KW-0808">Transferase</keyword>
<dbReference type="PANTHER" id="PTHR32179:SF3">
    <property type="entry name" value="NICOTINATE-NUCLEOTIDE PYROPHOSPHORYLASE [CARBOXYLATING]"/>
    <property type="match status" value="1"/>
</dbReference>
<evidence type="ECO:0000256" key="1">
    <source>
        <dbReference type="ARBA" id="ARBA00004893"/>
    </source>
</evidence>
<dbReference type="EMBL" id="UIGY01000203">
    <property type="protein sequence ID" value="SUZ12733.1"/>
    <property type="molecule type" value="Genomic_DNA"/>
</dbReference>
<name>A0A061HIV9_BLUGR</name>
<feature type="domain" description="Quinolinate phosphoribosyl transferase N-terminal" evidence="8">
    <location>
        <begin position="53"/>
        <end position="131"/>
    </location>
</feature>
<dbReference type="PIRSF" id="PIRSF006250">
    <property type="entry name" value="NadC_ModD"/>
    <property type="match status" value="1"/>
</dbReference>
<dbReference type="EMBL" id="KE375176">
    <property type="protein sequence ID" value="EPQ62480.1"/>
    <property type="molecule type" value="Genomic_DNA"/>
</dbReference>
<evidence type="ECO:0000313" key="10">
    <source>
        <dbReference type="EMBL" id="SUZ12733.1"/>
    </source>
</evidence>
<dbReference type="PANTHER" id="PTHR32179">
    <property type="entry name" value="NICOTINATE-NUCLEOTIDE PYROPHOSPHORYLASE [CARBOXYLATING]"/>
    <property type="match status" value="1"/>
</dbReference>
<reference evidence="11" key="1">
    <citation type="journal article" date="2013" name="Nat. Genet.">
        <title>The wheat powdery mildew genome shows the unique evolution of an obligate biotroph.</title>
        <authorList>
            <person name="Wicker T."/>
            <person name="Oberhaensli S."/>
            <person name="Parlange F."/>
            <person name="Buchmann J.P."/>
            <person name="Shatalina M."/>
            <person name="Roffler S."/>
            <person name="Ben-David R."/>
            <person name="Dolezel J."/>
            <person name="Simkova H."/>
            <person name="Schulze-Lefert P."/>
            <person name="Spanu P.D."/>
            <person name="Bruggmann R."/>
            <person name="Amselem J."/>
            <person name="Quesneville H."/>
            <person name="Ver Loren van Themaat E."/>
            <person name="Paape T."/>
            <person name="Shimizu K.K."/>
            <person name="Keller B."/>
        </authorList>
    </citation>
    <scope>NUCLEOTIDE SEQUENCE [LARGE SCALE GENOMIC DNA]</scope>
    <source>
        <strain evidence="11">96224</strain>
    </source>
</reference>
<dbReference type="NCBIfam" id="TIGR00078">
    <property type="entry name" value="nadC"/>
    <property type="match status" value="1"/>
</dbReference>
<keyword evidence="5" id="KW-0328">Glycosyltransferase</keyword>
<evidence type="ECO:0000313" key="11">
    <source>
        <dbReference type="Proteomes" id="UP000053110"/>
    </source>
</evidence>
<evidence type="ECO:0000313" key="9">
    <source>
        <dbReference type="EMBL" id="EPQ62480.1"/>
    </source>
</evidence>
<dbReference type="SUPFAM" id="SSF51690">
    <property type="entry name" value="Nicotinate/Quinolinate PRTase C-terminal domain-like"/>
    <property type="match status" value="1"/>
</dbReference>
<gene>
    <name evidence="9" type="ORF">BGT96224_A20280</name>
    <name evidence="10" type="ORF">BGT96224V2_LOCUS5897</name>
</gene>
<proteinExistence type="inferred from homology"/>
<sequence length="334" mass="36940">MDTVDAPDWMEVTNESDEPARNYAAMLPINLKDYVLKWFAEDCPTFDYSGFVIGNEKKTSTLSIKSSCVLAGVPFFDKVFSLADCEVKWMFKEGDSISVEPDSRLVLATVKGPLRKLLLGKRIALNVLSRCTSIATQTRKMVDILKKAKYTGQLAGTRETTPGFRLVENYGMMVGGAHGHHYDLSTITFLKARHLEEQNSIMSGLKAARSAGGYSRKIAVKVANEKDALSAIESGADIIVLDAVKIKYVKLVAWHANQNATFEKHFIIECTGGITPENVTSYISNGKSCHIYTSQLTMMHSDISVISTSWIHQGVPHIDFSLKTNEDDSRAKSK</sequence>
<dbReference type="AlphaFoldDB" id="A0A061HIV9"/>
<evidence type="ECO:0000259" key="7">
    <source>
        <dbReference type="Pfam" id="PF01729"/>
    </source>
</evidence>
<dbReference type="GO" id="GO:0004514">
    <property type="term" value="F:nicotinate-nucleotide diphosphorylase (carboxylating) activity"/>
    <property type="evidence" value="ECO:0007669"/>
    <property type="project" value="UniProtKB-EC"/>
</dbReference>
<dbReference type="Gene3D" id="3.90.1170.20">
    <property type="entry name" value="Quinolinate phosphoribosyl transferase, N-terminal domain"/>
    <property type="match status" value="1"/>
</dbReference>
<dbReference type="HOGENOM" id="CLU_039622_1_0_1"/>
<dbReference type="UniPathway" id="UPA00253">
    <property type="reaction ID" value="UER00331"/>
</dbReference>
<evidence type="ECO:0000259" key="8">
    <source>
        <dbReference type="Pfam" id="PF02749"/>
    </source>
</evidence>
<feature type="domain" description="Quinolinate phosphoribosyl transferase C-terminal" evidence="7">
    <location>
        <begin position="134"/>
        <end position="323"/>
    </location>
</feature>
<dbReference type="InterPro" id="IPR037128">
    <property type="entry name" value="Quinolinate_PRibosylTase_N_sf"/>
</dbReference>
<dbReference type="InterPro" id="IPR013785">
    <property type="entry name" value="Aldolase_TIM"/>
</dbReference>
<dbReference type="InterPro" id="IPR027277">
    <property type="entry name" value="NadC/ModD"/>
</dbReference>
<dbReference type="EC" id="2.4.2.19" evidence="3"/>
<dbReference type="InterPro" id="IPR036068">
    <property type="entry name" value="Nicotinate_pribotase-like_C"/>
</dbReference>
<reference evidence="9" key="2">
    <citation type="submission" date="2013-01" db="EMBL/GenBank/DDBJ databases">
        <title>The wheat powdery mildew genome reveals unique evolution of an obligate biotroph.</title>
        <authorList>
            <person name="Oberhaensli S."/>
            <person name="Wicker T."/>
            <person name="Keller B."/>
        </authorList>
    </citation>
    <scope>NUCLEOTIDE SEQUENCE</scope>
    <source>
        <strain evidence="9">96224</strain>
    </source>
</reference>
<evidence type="ECO:0000256" key="5">
    <source>
        <dbReference type="ARBA" id="ARBA00022676"/>
    </source>
</evidence>
<dbReference type="InterPro" id="IPR004393">
    <property type="entry name" value="NadC"/>
</dbReference>
<organism evidence="10">
    <name type="scientific">Blumeria graminis f. sp. tritici 96224</name>
    <dbReference type="NCBI Taxonomy" id="1268274"/>
    <lineage>
        <taxon>Eukaryota</taxon>
        <taxon>Fungi</taxon>
        <taxon>Dikarya</taxon>
        <taxon>Ascomycota</taxon>
        <taxon>Pezizomycotina</taxon>
        <taxon>Leotiomycetes</taxon>
        <taxon>Erysiphales</taxon>
        <taxon>Erysiphaceae</taxon>
        <taxon>Blumeria</taxon>
    </lineage>
</organism>